<feature type="non-terminal residue" evidence="3">
    <location>
        <position position="1"/>
    </location>
</feature>
<dbReference type="InterPro" id="IPR036465">
    <property type="entry name" value="vWFA_dom_sf"/>
</dbReference>
<evidence type="ECO:0000313" key="3">
    <source>
        <dbReference type="EMBL" id="KKN12176.1"/>
    </source>
</evidence>
<sequence>DRVAELASVLQGGDGIIGVMGSGVRATWSTNGKSETWWYRLHSGDVKDTMTVFLDYSPLAKLQPPFKGRAVDEVIGYAAHEGGHCLWSDGDCRTTVTGLMQNLPRFGSVPVPVTPKRRRKGSKVSPLPVAPATGIIPSDAEVKEALRVLNIIEDAYIDYHVGEEWPVLGEYIQWSRKRIHKDRPIDYSEIAIQENPSRNHVMNLWIACSLYNAEVPEKMSDSIGLALNILLKASIQAVKTASSDERCGIAVMCWDCLQQFPNTADPLPKEPEKPKEPDKQEPEDTEEKPEDPGQDKEPEKDQKPEDTEQKPEGEESDEKPEGDGKGEPCEDGEDGDEGEGGDGDESDGGESGGDGDESEGDGKQSDGDGKQSDDEGDESDGDGHGDGQVEGEGDDGDGQGEGQGDGQGGVPEDEGQEFGPKGGESDDEAETEEKGDGQGGEDKTETEETETKPEEGGDGQGQVGNLDDFDLRDIEGLPEELLEKVIDAIAHELEDLSKSVSLAMGSYCTAQTKKADYDGPAAQKVRERVEPEIAELRRLFQHQKMEASRNLSGLNVGKLDKRRLARVGAGNFHVFKRREVIGKPDMDVGLLLDVSGSMDSNMGVVWMAATVFGEALVTADGVNFLCLTYTGGFADVQTTLICSKEMGKVCLGNVDQGGGTPSGPAIATMKVHMDRMQGKKKVIIHFTDGSPDDRASVLAAVANCRKDGYEVWAIGLQGMESQLYAQYGEGKYQTISTIKELPAKVGELLKNLVIQIRR</sequence>
<protein>
    <recommendedName>
        <fullName evidence="2">VWFA domain-containing protein</fullName>
    </recommendedName>
</protein>
<feature type="compositionally biased region" description="Basic and acidic residues" evidence="1">
    <location>
        <begin position="432"/>
        <end position="443"/>
    </location>
</feature>
<feature type="compositionally biased region" description="Acidic residues" evidence="1">
    <location>
        <begin position="329"/>
        <end position="359"/>
    </location>
</feature>
<reference evidence="3" key="1">
    <citation type="journal article" date="2015" name="Nature">
        <title>Complex archaea that bridge the gap between prokaryotes and eukaryotes.</title>
        <authorList>
            <person name="Spang A."/>
            <person name="Saw J.H."/>
            <person name="Jorgensen S.L."/>
            <person name="Zaremba-Niedzwiedzka K."/>
            <person name="Martijn J."/>
            <person name="Lind A.E."/>
            <person name="van Eijk R."/>
            <person name="Schleper C."/>
            <person name="Guy L."/>
            <person name="Ettema T.J."/>
        </authorList>
    </citation>
    <scope>NUCLEOTIDE SEQUENCE</scope>
</reference>
<gene>
    <name evidence="3" type="ORF">LCGC14_1018990</name>
</gene>
<feature type="compositionally biased region" description="Gly residues" evidence="1">
    <location>
        <begin position="399"/>
        <end position="409"/>
    </location>
</feature>
<dbReference type="AlphaFoldDB" id="A0A0F9QG54"/>
<dbReference type="InterPro" id="IPR002035">
    <property type="entry name" value="VWF_A"/>
</dbReference>
<dbReference type="SUPFAM" id="SSF53300">
    <property type="entry name" value="vWA-like"/>
    <property type="match status" value="1"/>
</dbReference>
<feature type="compositionally biased region" description="Acidic residues" evidence="1">
    <location>
        <begin position="389"/>
        <end position="398"/>
    </location>
</feature>
<proteinExistence type="predicted"/>
<feature type="compositionally biased region" description="Basic and acidic residues" evidence="1">
    <location>
        <begin position="360"/>
        <end position="373"/>
    </location>
</feature>
<dbReference type="Gene3D" id="3.40.50.410">
    <property type="entry name" value="von Willebrand factor, type A domain"/>
    <property type="match status" value="1"/>
</dbReference>
<accession>A0A0F9QG54</accession>
<feature type="compositionally biased region" description="Basic and acidic residues" evidence="1">
    <location>
        <begin position="290"/>
        <end position="328"/>
    </location>
</feature>
<name>A0A0F9QG54_9ZZZZ</name>
<comment type="caution">
    <text evidence="3">The sequence shown here is derived from an EMBL/GenBank/DDBJ whole genome shotgun (WGS) entry which is preliminary data.</text>
</comment>
<dbReference type="PROSITE" id="PS50234">
    <property type="entry name" value="VWFA"/>
    <property type="match status" value="1"/>
</dbReference>
<feature type="compositionally biased region" description="Basic and acidic residues" evidence="1">
    <location>
        <begin position="267"/>
        <end position="282"/>
    </location>
</feature>
<organism evidence="3">
    <name type="scientific">marine sediment metagenome</name>
    <dbReference type="NCBI Taxonomy" id="412755"/>
    <lineage>
        <taxon>unclassified sequences</taxon>
        <taxon>metagenomes</taxon>
        <taxon>ecological metagenomes</taxon>
    </lineage>
</organism>
<evidence type="ECO:0000259" key="2">
    <source>
        <dbReference type="PROSITE" id="PS50234"/>
    </source>
</evidence>
<evidence type="ECO:0000256" key="1">
    <source>
        <dbReference type="SAM" id="MobiDB-lite"/>
    </source>
</evidence>
<dbReference type="Pfam" id="PF00092">
    <property type="entry name" value="VWA"/>
    <property type="match status" value="1"/>
</dbReference>
<feature type="region of interest" description="Disordered" evidence="1">
    <location>
        <begin position="262"/>
        <end position="467"/>
    </location>
</feature>
<dbReference type="EMBL" id="LAZR01004058">
    <property type="protein sequence ID" value="KKN12176.1"/>
    <property type="molecule type" value="Genomic_DNA"/>
</dbReference>
<feature type="domain" description="VWFA" evidence="2">
    <location>
        <begin position="587"/>
        <end position="752"/>
    </location>
</feature>